<keyword evidence="2" id="KW-0378">Hydrolase</keyword>
<dbReference type="GO" id="GO:0045202">
    <property type="term" value="C:synapse"/>
    <property type="evidence" value="ECO:0007669"/>
    <property type="project" value="UniProtKB-ARBA"/>
</dbReference>
<evidence type="ECO:0000256" key="4">
    <source>
        <dbReference type="ARBA" id="ARBA00051722"/>
    </source>
</evidence>
<evidence type="ECO:0000313" key="9">
    <source>
        <dbReference type="WBParaSite" id="MBELARI_LOCUS11757"/>
    </source>
</evidence>
<reference evidence="9" key="1">
    <citation type="submission" date="2024-02" db="UniProtKB">
        <authorList>
            <consortium name="WormBaseParasite"/>
        </authorList>
    </citation>
    <scope>IDENTIFICATION</scope>
</reference>
<dbReference type="PROSITE" id="PS00383">
    <property type="entry name" value="TYR_PHOSPHATASE_1"/>
    <property type="match status" value="1"/>
</dbReference>
<dbReference type="PROSITE" id="PS50055">
    <property type="entry name" value="TYR_PHOSPHATASE_PTP"/>
    <property type="match status" value="1"/>
</dbReference>
<sequence>MYLIISFFFSFFNSQPIHPIEDGHGKFDGEGAFPADDLRDEEKRINRPNHIEIPNSFLGTEATAEKALSYDTNIAIDEFCARVKEYHEKDDTVFHDEFEVLNRQSGWGGVERIQSISGDSEENAKRNRFLDVLPFEANRVKLSKKGQDYINASYVDSYNHPKFFIATQGPLGEAEVSVTSGRRVATVDDFWEMVWEKDCQTIIMLTQCIENCRPKCAQYWPSNVGETSKYRGIEVDLMSTTDDPICLHREFDVRMGSAIKEISQFHFKEWEDSKAPESREHLLDFVERIRKTRNKGPILVHCSAGVGRTGVFIALYNLLCQLADPAVTHVDVFKTVSKLREQRVRMVQTPEQYVTLYDTLEAAIQAQKIVGEEVRTRKRGSMHDSETQSENESVENLRV</sequence>
<protein>
    <recommendedName>
        <fullName evidence="1">protein-tyrosine-phosphatase</fullName>
        <ecNumber evidence="1">3.1.3.48</ecNumber>
    </recommendedName>
</protein>
<dbReference type="SMART" id="SM00404">
    <property type="entry name" value="PTPc_motif"/>
    <property type="match status" value="1"/>
</dbReference>
<evidence type="ECO:0000256" key="5">
    <source>
        <dbReference type="SAM" id="MobiDB-lite"/>
    </source>
</evidence>
<dbReference type="InterPro" id="IPR029021">
    <property type="entry name" value="Prot-tyrosine_phosphatase-like"/>
</dbReference>
<organism evidence="8 9">
    <name type="scientific">Mesorhabditis belari</name>
    <dbReference type="NCBI Taxonomy" id="2138241"/>
    <lineage>
        <taxon>Eukaryota</taxon>
        <taxon>Metazoa</taxon>
        <taxon>Ecdysozoa</taxon>
        <taxon>Nematoda</taxon>
        <taxon>Chromadorea</taxon>
        <taxon>Rhabditida</taxon>
        <taxon>Rhabditina</taxon>
        <taxon>Rhabditomorpha</taxon>
        <taxon>Rhabditoidea</taxon>
        <taxon>Rhabditidae</taxon>
        <taxon>Mesorhabditinae</taxon>
        <taxon>Mesorhabditis</taxon>
    </lineage>
</organism>
<dbReference type="Proteomes" id="UP000887575">
    <property type="component" value="Unassembled WGS sequence"/>
</dbReference>
<dbReference type="PROSITE" id="PS50056">
    <property type="entry name" value="TYR_PHOSPHATASE_2"/>
    <property type="match status" value="1"/>
</dbReference>
<evidence type="ECO:0000313" key="8">
    <source>
        <dbReference type="Proteomes" id="UP000887575"/>
    </source>
</evidence>
<proteinExistence type="predicted"/>
<keyword evidence="8" id="KW-1185">Reference proteome</keyword>
<feature type="region of interest" description="Disordered" evidence="5">
    <location>
        <begin position="375"/>
        <end position="399"/>
    </location>
</feature>
<dbReference type="InterPro" id="IPR003595">
    <property type="entry name" value="Tyr_Pase_cat"/>
</dbReference>
<name>A0AAF3ECU2_9BILA</name>
<dbReference type="GO" id="GO:0004725">
    <property type="term" value="F:protein tyrosine phosphatase activity"/>
    <property type="evidence" value="ECO:0007669"/>
    <property type="project" value="UniProtKB-EC"/>
</dbReference>
<dbReference type="SUPFAM" id="SSF52799">
    <property type="entry name" value="(Phosphotyrosine protein) phosphatases II"/>
    <property type="match status" value="1"/>
</dbReference>
<feature type="domain" description="Tyrosine-protein phosphatase" evidence="6">
    <location>
        <begin position="94"/>
        <end position="363"/>
    </location>
</feature>
<dbReference type="InterPro" id="IPR000387">
    <property type="entry name" value="Tyr_Pase_dom"/>
</dbReference>
<dbReference type="InterPro" id="IPR016130">
    <property type="entry name" value="Tyr_Pase_AS"/>
</dbReference>
<evidence type="ECO:0000259" key="7">
    <source>
        <dbReference type="PROSITE" id="PS50056"/>
    </source>
</evidence>
<dbReference type="PANTHER" id="PTHR19134">
    <property type="entry name" value="RECEPTOR-TYPE TYROSINE-PROTEIN PHOSPHATASE"/>
    <property type="match status" value="1"/>
</dbReference>
<dbReference type="SMART" id="SM00194">
    <property type="entry name" value="PTPc"/>
    <property type="match status" value="1"/>
</dbReference>
<feature type="domain" description="Tyrosine specific protein phosphatases" evidence="7">
    <location>
        <begin position="280"/>
        <end position="354"/>
    </location>
</feature>
<dbReference type="CDD" id="cd00047">
    <property type="entry name" value="PTPc"/>
    <property type="match status" value="1"/>
</dbReference>
<evidence type="ECO:0000259" key="6">
    <source>
        <dbReference type="PROSITE" id="PS50055"/>
    </source>
</evidence>
<evidence type="ECO:0000256" key="3">
    <source>
        <dbReference type="ARBA" id="ARBA00022912"/>
    </source>
</evidence>
<dbReference type="PRINTS" id="PR00700">
    <property type="entry name" value="PRTYPHPHTASE"/>
</dbReference>
<dbReference type="FunFam" id="3.90.190.10:FF:000102">
    <property type="entry name" value="Receptor-type tyrosine-protein phosphatase"/>
    <property type="match status" value="1"/>
</dbReference>
<dbReference type="Pfam" id="PF00102">
    <property type="entry name" value="Y_phosphatase"/>
    <property type="match status" value="1"/>
</dbReference>
<dbReference type="PANTHER" id="PTHR19134:SF449">
    <property type="entry name" value="TYROSINE-PROTEIN PHOSPHATASE 1"/>
    <property type="match status" value="1"/>
</dbReference>
<keyword evidence="3" id="KW-0904">Protein phosphatase</keyword>
<comment type="catalytic activity">
    <reaction evidence="4">
        <text>O-phospho-L-tyrosyl-[protein] + H2O = L-tyrosyl-[protein] + phosphate</text>
        <dbReference type="Rhea" id="RHEA:10684"/>
        <dbReference type="Rhea" id="RHEA-COMP:10136"/>
        <dbReference type="Rhea" id="RHEA-COMP:20101"/>
        <dbReference type="ChEBI" id="CHEBI:15377"/>
        <dbReference type="ChEBI" id="CHEBI:43474"/>
        <dbReference type="ChEBI" id="CHEBI:46858"/>
        <dbReference type="ChEBI" id="CHEBI:61978"/>
        <dbReference type="EC" id="3.1.3.48"/>
    </reaction>
</comment>
<dbReference type="InterPro" id="IPR000242">
    <property type="entry name" value="PTP_cat"/>
</dbReference>
<evidence type="ECO:0000256" key="2">
    <source>
        <dbReference type="ARBA" id="ARBA00022801"/>
    </source>
</evidence>
<dbReference type="EC" id="3.1.3.48" evidence="1"/>
<dbReference type="InterPro" id="IPR050348">
    <property type="entry name" value="Protein-Tyr_Phosphatase"/>
</dbReference>
<dbReference type="Gene3D" id="3.90.190.10">
    <property type="entry name" value="Protein tyrosine phosphatase superfamily"/>
    <property type="match status" value="1"/>
</dbReference>
<evidence type="ECO:0000256" key="1">
    <source>
        <dbReference type="ARBA" id="ARBA00013064"/>
    </source>
</evidence>
<accession>A0AAF3ECU2</accession>
<dbReference type="AlphaFoldDB" id="A0AAF3ECU2"/>
<feature type="compositionally biased region" description="Basic and acidic residues" evidence="5">
    <location>
        <begin position="375"/>
        <end position="386"/>
    </location>
</feature>
<dbReference type="WBParaSite" id="MBELARI_LOCUS11757">
    <property type="protein sequence ID" value="MBELARI_LOCUS11757"/>
    <property type="gene ID" value="MBELARI_LOCUS11757"/>
</dbReference>